<reference evidence="3" key="1">
    <citation type="journal article" date="2013" name="Nat. Genet.">
        <title>The draft genomes of soft-shell turtle and green sea turtle yield insights into the development and evolution of the turtle-specific body plan.</title>
        <authorList>
            <person name="Wang Z."/>
            <person name="Pascual-Anaya J."/>
            <person name="Zadissa A."/>
            <person name="Li W."/>
            <person name="Niimura Y."/>
            <person name="Huang Z."/>
            <person name="Li C."/>
            <person name="White S."/>
            <person name="Xiong Z."/>
            <person name="Fang D."/>
            <person name="Wang B."/>
            <person name="Ming Y."/>
            <person name="Chen Y."/>
            <person name="Zheng Y."/>
            <person name="Kuraku S."/>
            <person name="Pignatelli M."/>
            <person name="Herrero J."/>
            <person name="Beal K."/>
            <person name="Nozawa M."/>
            <person name="Li Q."/>
            <person name="Wang J."/>
            <person name="Zhang H."/>
            <person name="Yu L."/>
            <person name="Shigenobu S."/>
            <person name="Wang J."/>
            <person name="Liu J."/>
            <person name="Flicek P."/>
            <person name="Searle S."/>
            <person name="Wang J."/>
            <person name="Kuratani S."/>
            <person name="Yin Y."/>
            <person name="Aken B."/>
            <person name="Zhang G."/>
            <person name="Irie N."/>
        </authorList>
    </citation>
    <scope>NUCLEOTIDE SEQUENCE [LARGE SCALE GENOMIC DNA]</scope>
</reference>
<feature type="region of interest" description="Disordered" evidence="1">
    <location>
        <begin position="18"/>
        <end position="38"/>
    </location>
</feature>
<proteinExistence type="predicted"/>
<name>M7AQY4_CHEMY</name>
<keyword evidence="3" id="KW-1185">Reference proteome</keyword>
<sequence>MEQAPNCSVASVRKQNITPLNDCTGSPAPEKRPKSSALIDTELLGPPETIRQMSVRPPLARLLLNPLVSGKA</sequence>
<gene>
    <name evidence="2" type="ORF">UY3_15179</name>
</gene>
<accession>M7AQY4</accession>
<evidence type="ECO:0000256" key="1">
    <source>
        <dbReference type="SAM" id="MobiDB-lite"/>
    </source>
</evidence>
<dbReference type="EMBL" id="KB567782">
    <property type="protein sequence ID" value="EMP27726.1"/>
    <property type="molecule type" value="Genomic_DNA"/>
</dbReference>
<evidence type="ECO:0000313" key="2">
    <source>
        <dbReference type="EMBL" id="EMP27726.1"/>
    </source>
</evidence>
<dbReference type="AlphaFoldDB" id="M7AQY4"/>
<protein>
    <submittedName>
        <fullName evidence="2">Uncharacterized protein</fullName>
    </submittedName>
</protein>
<evidence type="ECO:0000313" key="3">
    <source>
        <dbReference type="Proteomes" id="UP000031443"/>
    </source>
</evidence>
<dbReference type="Proteomes" id="UP000031443">
    <property type="component" value="Unassembled WGS sequence"/>
</dbReference>
<organism evidence="2 3">
    <name type="scientific">Chelonia mydas</name>
    <name type="common">Green sea-turtle</name>
    <name type="synonym">Chelonia agassizi</name>
    <dbReference type="NCBI Taxonomy" id="8469"/>
    <lineage>
        <taxon>Eukaryota</taxon>
        <taxon>Metazoa</taxon>
        <taxon>Chordata</taxon>
        <taxon>Craniata</taxon>
        <taxon>Vertebrata</taxon>
        <taxon>Euteleostomi</taxon>
        <taxon>Archelosauria</taxon>
        <taxon>Testudinata</taxon>
        <taxon>Testudines</taxon>
        <taxon>Cryptodira</taxon>
        <taxon>Durocryptodira</taxon>
        <taxon>Americhelydia</taxon>
        <taxon>Chelonioidea</taxon>
        <taxon>Cheloniidae</taxon>
        <taxon>Chelonia</taxon>
    </lineage>
</organism>